<dbReference type="Proteomes" id="UP000239899">
    <property type="component" value="Unassembled WGS sequence"/>
</dbReference>
<comment type="caution">
    <text evidence="2">The sequence shown here is derived from an EMBL/GenBank/DDBJ whole genome shotgun (WGS) entry which is preliminary data.</text>
</comment>
<dbReference type="InterPro" id="IPR040415">
    <property type="entry name" value="SETD9"/>
</dbReference>
<protein>
    <submittedName>
        <fullName evidence="2">SET domain-containing 9</fullName>
    </submittedName>
</protein>
<dbReference type="PANTHER" id="PTHR33524:SF2">
    <property type="entry name" value="SET DOMAIN-CONTAINING PROTEIN 9"/>
    <property type="match status" value="1"/>
</dbReference>
<evidence type="ECO:0000313" key="3">
    <source>
        <dbReference type="Proteomes" id="UP000239899"/>
    </source>
</evidence>
<keyword evidence="3" id="KW-1185">Reference proteome</keyword>
<reference evidence="2 3" key="1">
    <citation type="journal article" date="2018" name="Plant J.">
        <title>Genome sequences of Chlorella sorokiniana UTEX 1602 and Micractinium conductrix SAG 241.80: implications to maltose excretion by a green alga.</title>
        <authorList>
            <person name="Arriola M.B."/>
            <person name="Velmurugan N."/>
            <person name="Zhang Y."/>
            <person name="Plunkett M.H."/>
            <person name="Hondzo H."/>
            <person name="Barney B.M."/>
        </authorList>
    </citation>
    <scope>NUCLEOTIDE SEQUENCE [LARGE SCALE GENOMIC DNA]</scope>
    <source>
        <strain evidence="3">UTEX 1602</strain>
    </source>
</reference>
<evidence type="ECO:0000313" key="2">
    <source>
        <dbReference type="EMBL" id="PRW60176.1"/>
    </source>
</evidence>
<name>A0A2P6U1I0_CHLSO</name>
<dbReference type="OrthoDB" id="442460at2759"/>
<proteinExistence type="predicted"/>
<gene>
    <name evidence="2" type="ORF">C2E21_1784</name>
</gene>
<evidence type="ECO:0000256" key="1">
    <source>
        <dbReference type="SAM" id="MobiDB-lite"/>
    </source>
</evidence>
<organism evidence="2 3">
    <name type="scientific">Chlorella sorokiniana</name>
    <name type="common">Freshwater green alga</name>
    <dbReference type="NCBI Taxonomy" id="3076"/>
    <lineage>
        <taxon>Eukaryota</taxon>
        <taxon>Viridiplantae</taxon>
        <taxon>Chlorophyta</taxon>
        <taxon>core chlorophytes</taxon>
        <taxon>Trebouxiophyceae</taxon>
        <taxon>Chlorellales</taxon>
        <taxon>Chlorellaceae</taxon>
        <taxon>Chlorella clade</taxon>
        <taxon>Chlorella</taxon>
    </lineage>
</organism>
<dbReference type="PANTHER" id="PTHR33524">
    <property type="entry name" value="C5ORF35"/>
    <property type="match status" value="1"/>
</dbReference>
<accession>A0A2P6U1I0</accession>
<sequence>MASALQQWLPGLARLAALEQGLQRDQRLLRLQQQLLQYLGRLARAAEADDGGDGAAAAGAVGAPAEAVQAALGFELSVGPSTIPGAGRGVFITGGCCPAGSILSLYPGLVYDSCDVEEQQAASALAEDAFAPAPPPWTMDNHYLLALRCLGRSFMIDGRPFGLSARLWRRAAVGVPVPPNDSWLPQRDAPWLPTAAAAAAVEAAQAGVPAAANVGQQQQQAGKQQQQGRQLQAGQRAAGSSMSAAEQALMSQAALGNMFNHRPGGATFELVPLPAAAVPPALARFLPAVHAGGFDPGLHWVPIVLASSPVRSEAGRPAEVLVDYGVDAQNLGYHF</sequence>
<feature type="region of interest" description="Disordered" evidence="1">
    <location>
        <begin position="215"/>
        <end position="238"/>
    </location>
</feature>
<dbReference type="EMBL" id="LHPG02000003">
    <property type="protein sequence ID" value="PRW60176.1"/>
    <property type="molecule type" value="Genomic_DNA"/>
</dbReference>
<dbReference type="AlphaFoldDB" id="A0A2P6U1I0"/>